<accession>A0AAV5N210</accession>
<evidence type="ECO:0000259" key="1">
    <source>
        <dbReference type="PROSITE" id="PS50914"/>
    </source>
</evidence>
<dbReference type="PANTHER" id="PTHR34606:SF15">
    <property type="entry name" value="BON DOMAIN-CONTAINING PROTEIN"/>
    <property type="match status" value="1"/>
</dbReference>
<keyword evidence="3" id="KW-1185">Reference proteome</keyword>
<reference evidence="2" key="1">
    <citation type="submission" date="2022-06" db="EMBL/GenBank/DDBJ databases">
        <title>Draft genome sequences of Leminorella grimontii str. JCM5902.</title>
        <authorList>
            <person name="Wakabayashi Y."/>
            <person name="Kojima K."/>
        </authorList>
    </citation>
    <scope>NUCLEOTIDE SEQUENCE</scope>
    <source>
        <strain evidence="2">JCM 5902</strain>
    </source>
</reference>
<dbReference type="AlphaFoldDB" id="A0AAV5N210"/>
<evidence type="ECO:0000313" key="2">
    <source>
        <dbReference type="EMBL" id="GKX56005.1"/>
    </source>
</evidence>
<dbReference type="InterPro" id="IPR007055">
    <property type="entry name" value="BON_dom"/>
</dbReference>
<dbReference type="Pfam" id="PF04972">
    <property type="entry name" value="BON"/>
    <property type="match status" value="1"/>
</dbReference>
<dbReference type="PROSITE" id="PS50914">
    <property type="entry name" value="BON"/>
    <property type="match status" value="1"/>
</dbReference>
<dbReference type="RefSeq" id="WP_051155675.1">
    <property type="nucleotide sequence ID" value="NZ_BRLH01000004.1"/>
</dbReference>
<dbReference type="PANTHER" id="PTHR34606">
    <property type="entry name" value="BON DOMAIN-CONTAINING PROTEIN"/>
    <property type="match status" value="1"/>
</dbReference>
<comment type="caution">
    <text evidence="2">The sequence shown here is derived from an EMBL/GenBank/DDBJ whole genome shotgun (WGS) entry which is preliminary data.</text>
</comment>
<proteinExistence type="predicted"/>
<organism evidence="2 3">
    <name type="scientific">Leminorella grimontii</name>
    <dbReference type="NCBI Taxonomy" id="82981"/>
    <lineage>
        <taxon>Bacteria</taxon>
        <taxon>Pseudomonadati</taxon>
        <taxon>Pseudomonadota</taxon>
        <taxon>Gammaproteobacteria</taxon>
        <taxon>Enterobacterales</taxon>
        <taxon>Budviciaceae</taxon>
        <taxon>Leminorella</taxon>
    </lineage>
</organism>
<evidence type="ECO:0000313" key="3">
    <source>
        <dbReference type="Proteomes" id="UP001058124"/>
    </source>
</evidence>
<name>A0AAV5N210_9GAMM</name>
<dbReference type="Gene3D" id="3.30.1340.30">
    <property type="match status" value="1"/>
</dbReference>
<gene>
    <name evidence="2" type="ORF">SOASR030_21170</name>
</gene>
<dbReference type="EMBL" id="BRLH01000004">
    <property type="protein sequence ID" value="GKX56005.1"/>
    <property type="molecule type" value="Genomic_DNA"/>
</dbReference>
<protein>
    <recommendedName>
        <fullName evidence="1">BON domain-containing protein</fullName>
    </recommendedName>
</protein>
<dbReference type="InterPro" id="IPR051686">
    <property type="entry name" value="Lipoprotein_DolP"/>
</dbReference>
<sequence>MKTINVVSNVLAVVFFSGFVLWVQAAESEKNPFGESAQTTKETKKNSDDSFIDDAGLTAKVKSALAGEAGLKTLKLNVDSHNGNVIVTGTVKSVRDKEAIGRAVSGVKGVESFNNAVTIQP</sequence>
<dbReference type="Proteomes" id="UP001058124">
    <property type="component" value="Unassembled WGS sequence"/>
</dbReference>
<feature type="domain" description="BON" evidence="1">
    <location>
        <begin position="53"/>
        <end position="121"/>
    </location>
</feature>